<name>A0A9Q1H9N0_HOLLE</name>
<dbReference type="Proteomes" id="UP001152320">
    <property type="component" value="Chromosome 6"/>
</dbReference>
<accession>A0A9Q1H9N0</accession>
<protein>
    <recommendedName>
        <fullName evidence="3">Fibronectin type-III domain-containing protein</fullName>
    </recommendedName>
</protein>
<dbReference type="InterPro" id="IPR036116">
    <property type="entry name" value="FN3_sf"/>
</dbReference>
<feature type="domain" description="Fibronectin type-III" evidence="3">
    <location>
        <begin position="7"/>
        <end position="110"/>
    </location>
</feature>
<gene>
    <name evidence="4" type="ORF">HOLleu_15524</name>
</gene>
<dbReference type="PANTHER" id="PTHR26391">
    <property type="entry name" value="INACTIVE TYROSINE-PROTEIN KINASE 7"/>
    <property type="match status" value="1"/>
</dbReference>
<keyword evidence="2" id="KW-0472">Membrane</keyword>
<evidence type="ECO:0000256" key="1">
    <source>
        <dbReference type="SAM" id="MobiDB-lite"/>
    </source>
</evidence>
<dbReference type="PROSITE" id="PS50853">
    <property type="entry name" value="FN3"/>
    <property type="match status" value="1"/>
</dbReference>
<evidence type="ECO:0000259" key="3">
    <source>
        <dbReference type="PROSITE" id="PS50853"/>
    </source>
</evidence>
<evidence type="ECO:0000313" key="5">
    <source>
        <dbReference type="Proteomes" id="UP001152320"/>
    </source>
</evidence>
<feature type="compositionally biased region" description="Basic and acidic residues" evidence="1">
    <location>
        <begin position="196"/>
        <end position="205"/>
    </location>
</feature>
<feature type="transmembrane region" description="Helical" evidence="2">
    <location>
        <begin position="116"/>
        <end position="140"/>
    </location>
</feature>
<organism evidence="4 5">
    <name type="scientific">Holothuria leucospilota</name>
    <name type="common">Black long sea cucumber</name>
    <name type="synonym">Mertensiothuria leucospilota</name>
    <dbReference type="NCBI Taxonomy" id="206669"/>
    <lineage>
        <taxon>Eukaryota</taxon>
        <taxon>Metazoa</taxon>
        <taxon>Echinodermata</taxon>
        <taxon>Eleutherozoa</taxon>
        <taxon>Echinozoa</taxon>
        <taxon>Holothuroidea</taxon>
        <taxon>Aspidochirotacea</taxon>
        <taxon>Aspidochirotida</taxon>
        <taxon>Holothuriidae</taxon>
        <taxon>Holothuria</taxon>
    </lineage>
</organism>
<dbReference type="CDD" id="cd00063">
    <property type="entry name" value="FN3"/>
    <property type="match status" value="1"/>
</dbReference>
<dbReference type="InterPro" id="IPR013783">
    <property type="entry name" value="Ig-like_fold"/>
</dbReference>
<feature type="region of interest" description="Disordered" evidence="1">
    <location>
        <begin position="196"/>
        <end position="218"/>
    </location>
</feature>
<keyword evidence="5" id="KW-1185">Reference proteome</keyword>
<keyword evidence="2" id="KW-0812">Transmembrane</keyword>
<dbReference type="AlphaFoldDB" id="A0A9Q1H9N0"/>
<comment type="caution">
    <text evidence="4">The sequence shown here is derived from an EMBL/GenBank/DDBJ whole genome shotgun (WGS) entry which is preliminary data.</text>
</comment>
<evidence type="ECO:0000313" key="4">
    <source>
        <dbReference type="EMBL" id="KAJ8041037.1"/>
    </source>
</evidence>
<dbReference type="SUPFAM" id="SSF49265">
    <property type="entry name" value="Fibronectin type III"/>
    <property type="match status" value="1"/>
</dbReference>
<evidence type="ECO:0000256" key="2">
    <source>
        <dbReference type="SAM" id="Phobius"/>
    </source>
</evidence>
<sequence length="268" mass="29801">MKVLPTLAQPPLLTDVTCNSITIVWDKWTEETDSGTPPIIYYIPYHRISGSSDWTSPEIVPHRDVDEKYKFTFFNLSANSSFEFCIVAVREGYGGEGDKNNIIQGKTDTCKGIEAYIVAISVITPVAVILILVVVVFIFLRTSSGQRSDGEQVEATYENDAFGDIDDYSTISKDHFESQLTMYQGLKTIGSTKMTLDENPEKDNDGGYEVPVPSSSRSNIQLSSVTRENVEDDKGIALGQYEYPDISAAKSNNYVNLKRKASPTNEYL</sequence>
<dbReference type="EMBL" id="JAIZAY010000006">
    <property type="protein sequence ID" value="KAJ8041037.1"/>
    <property type="molecule type" value="Genomic_DNA"/>
</dbReference>
<reference evidence="4" key="1">
    <citation type="submission" date="2021-10" db="EMBL/GenBank/DDBJ databases">
        <title>Tropical sea cucumber genome reveals ecological adaptation and Cuvierian tubules defense mechanism.</title>
        <authorList>
            <person name="Chen T."/>
        </authorList>
    </citation>
    <scope>NUCLEOTIDE SEQUENCE</scope>
    <source>
        <strain evidence="4">Nanhai2018</strain>
        <tissue evidence="4">Muscle</tissue>
    </source>
</reference>
<dbReference type="Gene3D" id="2.60.40.10">
    <property type="entry name" value="Immunoglobulins"/>
    <property type="match status" value="1"/>
</dbReference>
<proteinExistence type="predicted"/>
<dbReference type="InterPro" id="IPR003961">
    <property type="entry name" value="FN3_dom"/>
</dbReference>
<dbReference type="SMART" id="SM00060">
    <property type="entry name" value="FN3"/>
    <property type="match status" value="1"/>
</dbReference>
<keyword evidence="2" id="KW-1133">Transmembrane helix</keyword>
<dbReference type="PANTHER" id="PTHR26391:SF18">
    <property type="entry name" value="PROTEIN KINASE RECEPTOR TIE-1, PUTATIVE-RELATED"/>
    <property type="match status" value="1"/>
</dbReference>